<gene>
    <name evidence="3" type="ORF">MtrunA17_Chr1g0168191</name>
</gene>
<dbReference type="OMA" id="NIWRRRS"/>
<reference evidence="4" key="1">
    <citation type="journal article" date="2018" name="Nat. Plants">
        <title>Whole-genome landscape of Medicago truncatula symbiotic genes.</title>
        <authorList>
            <person name="Pecrix Y."/>
            <person name="Staton S.E."/>
            <person name="Sallet E."/>
            <person name="Lelandais-Briere C."/>
            <person name="Moreau S."/>
            <person name="Carrere S."/>
            <person name="Blein T."/>
            <person name="Jardinaud M.F."/>
            <person name="Latrasse D."/>
            <person name="Zouine M."/>
            <person name="Zahm M."/>
            <person name="Kreplak J."/>
            <person name="Mayjonade B."/>
            <person name="Satge C."/>
            <person name="Perez M."/>
            <person name="Cauet S."/>
            <person name="Marande W."/>
            <person name="Chantry-Darmon C."/>
            <person name="Lopez-Roques C."/>
            <person name="Bouchez O."/>
            <person name="Berard A."/>
            <person name="Debelle F."/>
            <person name="Munos S."/>
            <person name="Bendahmane A."/>
            <person name="Berges H."/>
            <person name="Niebel A."/>
            <person name="Buitink J."/>
            <person name="Frugier F."/>
            <person name="Benhamed M."/>
            <person name="Crespi M."/>
            <person name="Gouzy J."/>
            <person name="Gamas P."/>
        </authorList>
    </citation>
    <scope>NUCLEOTIDE SEQUENCE [LARGE SCALE GENOMIC DNA]</scope>
    <source>
        <strain evidence="4">cv. Jemalong A17</strain>
    </source>
</reference>
<keyword evidence="1" id="KW-0472">Membrane</keyword>
<feature type="transmembrane region" description="Helical" evidence="1">
    <location>
        <begin position="12"/>
        <end position="33"/>
    </location>
</feature>
<protein>
    <submittedName>
        <fullName evidence="3">Putative nucleotide-diphospho-sugar transferase</fullName>
    </submittedName>
</protein>
<comment type="caution">
    <text evidence="3">The sequence shown here is derived from an EMBL/GenBank/DDBJ whole genome shotgun (WGS) entry which is preliminary data.</text>
</comment>
<dbReference type="AlphaFoldDB" id="A0A396JQZ1"/>
<feature type="domain" description="Nucleotide-diphospho-sugar transferase" evidence="2">
    <location>
        <begin position="117"/>
        <end position="317"/>
    </location>
</feature>
<evidence type="ECO:0000313" key="4">
    <source>
        <dbReference type="Proteomes" id="UP000265566"/>
    </source>
</evidence>
<dbReference type="InterPro" id="IPR005069">
    <property type="entry name" value="Nucl-diP-sugar_transferase"/>
</dbReference>
<evidence type="ECO:0000256" key="1">
    <source>
        <dbReference type="SAM" id="Phobius"/>
    </source>
</evidence>
<dbReference type="PANTHER" id="PTHR46038:SF12">
    <property type="entry name" value="OS03G0731800 PROTEIN"/>
    <property type="match status" value="1"/>
</dbReference>
<name>A0A396JQZ1_MEDTR</name>
<dbReference type="Proteomes" id="UP000265566">
    <property type="component" value="Chromosome 1"/>
</dbReference>
<dbReference type="PANTHER" id="PTHR46038">
    <property type="entry name" value="EXPRESSED PROTEIN-RELATED"/>
    <property type="match status" value="1"/>
</dbReference>
<keyword evidence="1" id="KW-0812">Transmembrane</keyword>
<sequence>MMDNHRQTLGNFAMVALLFLGFIFIYHWSFIYFSTQLLLFQHEPLCQQQSNKSTNINESYRDGLDKALAKASMRNYKTVIIAIINKAYVEQDVKGDAITMFDLFLSSFWLGEGTRSLIDNLLIVAVDQTAYDRCQFLRLNCYKLETDGVDFGGEKLFMSKDFINMMWRRTFFLLEVLKRGYNFIFTDTDVMWLRNPFEKLSNNETEDLQISTDLYLDDPWSEKHRINTGFYFVRSNNKTISLFETWYGKKDNSTGKKEQDVLLDLIRHGIIGHLGLKVRFLDTLYFSGFCQDSKDFRAVTTVHANCCRSITAKVADLKAALHDWKKFRRLEVNYTMDMNWTSHQWCVKSWIRHSRRTSHV</sequence>
<proteinExistence type="predicted"/>
<dbReference type="Pfam" id="PF03407">
    <property type="entry name" value="Nucleotid_trans"/>
    <property type="match status" value="1"/>
</dbReference>
<dbReference type="EMBL" id="PSQE01000001">
    <property type="protein sequence ID" value="RHN78645.1"/>
    <property type="molecule type" value="Genomic_DNA"/>
</dbReference>
<accession>A0A396JQZ1</accession>
<organism evidence="3 4">
    <name type="scientific">Medicago truncatula</name>
    <name type="common">Barrel medic</name>
    <name type="synonym">Medicago tribuloides</name>
    <dbReference type="NCBI Taxonomy" id="3880"/>
    <lineage>
        <taxon>Eukaryota</taxon>
        <taxon>Viridiplantae</taxon>
        <taxon>Streptophyta</taxon>
        <taxon>Embryophyta</taxon>
        <taxon>Tracheophyta</taxon>
        <taxon>Spermatophyta</taxon>
        <taxon>Magnoliopsida</taxon>
        <taxon>eudicotyledons</taxon>
        <taxon>Gunneridae</taxon>
        <taxon>Pentapetalae</taxon>
        <taxon>rosids</taxon>
        <taxon>fabids</taxon>
        <taxon>Fabales</taxon>
        <taxon>Fabaceae</taxon>
        <taxon>Papilionoideae</taxon>
        <taxon>50 kb inversion clade</taxon>
        <taxon>NPAAA clade</taxon>
        <taxon>Hologalegina</taxon>
        <taxon>IRL clade</taxon>
        <taxon>Trifolieae</taxon>
        <taxon>Medicago</taxon>
    </lineage>
</organism>
<evidence type="ECO:0000313" key="3">
    <source>
        <dbReference type="EMBL" id="RHN78645.1"/>
    </source>
</evidence>
<keyword evidence="1" id="KW-1133">Transmembrane helix</keyword>
<evidence type="ECO:0000259" key="2">
    <source>
        <dbReference type="Pfam" id="PF03407"/>
    </source>
</evidence>
<keyword evidence="3" id="KW-0808">Transferase</keyword>
<dbReference type="OrthoDB" id="540503at2759"/>
<dbReference type="GO" id="GO:0016740">
    <property type="term" value="F:transferase activity"/>
    <property type="evidence" value="ECO:0007669"/>
    <property type="project" value="UniProtKB-KW"/>
</dbReference>
<dbReference type="InterPro" id="IPR044821">
    <property type="entry name" value="At1g28695/At4g15970-like"/>
</dbReference>
<dbReference type="Gramene" id="rna2276">
    <property type="protein sequence ID" value="RHN78645.1"/>
    <property type="gene ID" value="gene2276"/>
</dbReference>